<evidence type="ECO:0000256" key="3">
    <source>
        <dbReference type="ARBA" id="ARBA00022723"/>
    </source>
</evidence>
<dbReference type="Pfam" id="PF01784">
    <property type="entry name" value="DUF34_NIF3"/>
    <property type="match status" value="1"/>
</dbReference>
<dbReference type="GO" id="GO:0046872">
    <property type="term" value="F:metal ion binding"/>
    <property type="evidence" value="ECO:0007669"/>
    <property type="project" value="UniProtKB-KW"/>
</dbReference>
<dbReference type="InterPro" id="IPR002678">
    <property type="entry name" value="DUF34/NIF3"/>
</dbReference>
<dbReference type="RefSeq" id="WP_156006711.1">
    <property type="nucleotide sequence ID" value="NZ_CP046276.1"/>
</dbReference>
<evidence type="ECO:0000256" key="1">
    <source>
        <dbReference type="ARBA" id="ARBA00006964"/>
    </source>
</evidence>
<accession>A0A6I6C8V3</accession>
<dbReference type="OrthoDB" id="9792792at2"/>
<reference evidence="5 6" key="1">
    <citation type="submission" date="2019-11" db="EMBL/GenBank/DDBJ databases">
        <title>Complete genome sequence of Spiroplasma tabanidicola TAUS-1 (DSM 22603).</title>
        <authorList>
            <person name="Huang C.-T."/>
            <person name="Lin Y.-C."/>
            <person name="Kuo C.-H."/>
        </authorList>
    </citation>
    <scope>NUCLEOTIDE SEQUENCE [LARGE SCALE GENOMIC DNA]</scope>
    <source>
        <strain evidence="5 6">TAUS-1</strain>
    </source>
</reference>
<dbReference type="EMBL" id="CP046276">
    <property type="protein sequence ID" value="QGS52096.1"/>
    <property type="molecule type" value="Genomic_DNA"/>
</dbReference>
<dbReference type="NCBIfam" id="TIGR00486">
    <property type="entry name" value="YbgI_SA1388"/>
    <property type="match status" value="1"/>
</dbReference>
<gene>
    <name evidence="5" type="ORF">STABA_v1c07400</name>
</gene>
<sequence length="264" mass="30366">MSKIKTSDMVKYLNDLFPTEQIPEWDKVGFQIQEVYGLPSQDVVENVVVCLDLTKEALNKAIEIKSNFIITKHPFIFNELDQEMKNQAKKVIYQQLIENEIQVYSIHTNYDTSKNNNLMELLASQFNIEEATKIGSIKEGYKVKLLSELTLKEVIQKMQFVFGKQSSLLSKNANLDCLIKKFYIAPGAGADCMISEQLENNVFVTGEAKWSEWLYADQNEITMLTLGHYMENHFIDDISGKINKTFGDDIVVIPYDIKNTFNYI</sequence>
<dbReference type="Proteomes" id="UP000424468">
    <property type="component" value="Chromosome"/>
</dbReference>
<keyword evidence="6" id="KW-1185">Reference proteome</keyword>
<evidence type="ECO:0000256" key="2">
    <source>
        <dbReference type="ARBA" id="ARBA00022112"/>
    </source>
</evidence>
<dbReference type="PANTHER" id="PTHR13799:SF14">
    <property type="entry name" value="GTP CYCLOHYDROLASE 1 TYPE 2 HOMOLOG"/>
    <property type="match status" value="1"/>
</dbReference>
<evidence type="ECO:0000313" key="5">
    <source>
        <dbReference type="EMBL" id="QGS52096.1"/>
    </source>
</evidence>
<keyword evidence="3 4" id="KW-0479">Metal-binding</keyword>
<dbReference type="GO" id="GO:0005737">
    <property type="term" value="C:cytoplasm"/>
    <property type="evidence" value="ECO:0007669"/>
    <property type="project" value="TreeGrafter"/>
</dbReference>
<dbReference type="Gene3D" id="3.40.1390.30">
    <property type="entry name" value="NIF3 (NGG1p interacting factor 3)-like"/>
    <property type="match status" value="2"/>
</dbReference>
<feature type="binding site" evidence="4">
    <location>
        <position position="231"/>
    </location>
    <ligand>
        <name>a divalent metal cation</name>
        <dbReference type="ChEBI" id="CHEBI:60240"/>
        <label>1</label>
    </ligand>
</feature>
<evidence type="ECO:0000313" key="6">
    <source>
        <dbReference type="Proteomes" id="UP000424468"/>
    </source>
</evidence>
<dbReference type="AlphaFoldDB" id="A0A6I6C8V3"/>
<dbReference type="KEGG" id="stab:STABA_v1c07400"/>
<organism evidence="5 6">
    <name type="scientific">Spiroplasma tabanidicola</name>
    <dbReference type="NCBI Taxonomy" id="324079"/>
    <lineage>
        <taxon>Bacteria</taxon>
        <taxon>Bacillati</taxon>
        <taxon>Mycoplasmatota</taxon>
        <taxon>Mollicutes</taxon>
        <taxon>Entomoplasmatales</taxon>
        <taxon>Spiroplasmataceae</taxon>
        <taxon>Spiroplasma</taxon>
    </lineage>
</organism>
<feature type="binding site" evidence="4">
    <location>
        <position position="228"/>
    </location>
    <ligand>
        <name>a divalent metal cation</name>
        <dbReference type="ChEBI" id="CHEBI:60240"/>
        <label>1</label>
    </ligand>
</feature>
<proteinExistence type="inferred from homology"/>
<comment type="similarity">
    <text evidence="1">Belongs to the GTP cyclohydrolase I type 2/NIF3 family.</text>
</comment>
<evidence type="ECO:0000256" key="4">
    <source>
        <dbReference type="PIRSR" id="PIRSR602678-1"/>
    </source>
</evidence>
<protein>
    <recommendedName>
        <fullName evidence="2">GTP cyclohydrolase 1 type 2 homolog</fullName>
    </recommendedName>
</protein>
<dbReference type="FunFam" id="3.40.1390.30:FF:000001">
    <property type="entry name" value="GTP cyclohydrolase 1 type 2"/>
    <property type="match status" value="1"/>
</dbReference>
<dbReference type="SUPFAM" id="SSF102705">
    <property type="entry name" value="NIF3 (NGG1p interacting factor 3)-like"/>
    <property type="match status" value="1"/>
</dbReference>
<name>A0A6I6C8V3_9MOLU</name>
<dbReference type="InterPro" id="IPR036069">
    <property type="entry name" value="DUF34/NIF3_sf"/>
</dbReference>
<feature type="binding site" evidence="4">
    <location>
        <position position="111"/>
    </location>
    <ligand>
        <name>a divalent metal cation</name>
        <dbReference type="ChEBI" id="CHEBI:60240"/>
        <label>1</label>
    </ligand>
</feature>
<feature type="binding site" evidence="4">
    <location>
        <position position="73"/>
    </location>
    <ligand>
        <name>a divalent metal cation</name>
        <dbReference type="ChEBI" id="CHEBI:60240"/>
        <label>1</label>
    </ligand>
</feature>
<dbReference type="PANTHER" id="PTHR13799">
    <property type="entry name" value="NGG1 INTERACTING FACTOR 3"/>
    <property type="match status" value="1"/>
</dbReference>